<protein>
    <submittedName>
        <fullName evidence="1">Immunity 74 family protein</fullName>
    </submittedName>
</protein>
<gene>
    <name evidence="1" type="ORF">LZC95_53120</name>
</gene>
<organism evidence="1 2">
    <name type="scientific">Pendulispora brunnea</name>
    <dbReference type="NCBI Taxonomy" id="2905690"/>
    <lineage>
        <taxon>Bacteria</taxon>
        <taxon>Pseudomonadati</taxon>
        <taxon>Myxococcota</taxon>
        <taxon>Myxococcia</taxon>
        <taxon>Myxococcales</taxon>
        <taxon>Sorangiineae</taxon>
        <taxon>Pendulisporaceae</taxon>
        <taxon>Pendulispora</taxon>
    </lineage>
</organism>
<evidence type="ECO:0000313" key="1">
    <source>
        <dbReference type="EMBL" id="WXA95152.1"/>
    </source>
</evidence>
<evidence type="ECO:0000313" key="2">
    <source>
        <dbReference type="Proteomes" id="UP001379533"/>
    </source>
</evidence>
<dbReference type="Pfam" id="PF15603">
    <property type="entry name" value="Imm74"/>
    <property type="match status" value="1"/>
</dbReference>
<accession>A0ABZ2KCH8</accession>
<dbReference type="Proteomes" id="UP001379533">
    <property type="component" value="Chromosome"/>
</dbReference>
<dbReference type="InterPro" id="IPR028148">
    <property type="entry name" value="Imm74"/>
</dbReference>
<dbReference type="RefSeq" id="WP_394845761.1">
    <property type="nucleotide sequence ID" value="NZ_CP089982.1"/>
</dbReference>
<name>A0ABZ2KCH8_9BACT</name>
<keyword evidence="2" id="KW-1185">Reference proteome</keyword>
<proteinExistence type="predicted"/>
<reference evidence="1 2" key="1">
    <citation type="submission" date="2021-12" db="EMBL/GenBank/DDBJ databases">
        <title>Discovery of the Pendulisporaceae a myxobacterial family with distinct sporulation behavior and unique specialized metabolism.</title>
        <authorList>
            <person name="Garcia R."/>
            <person name="Popoff A."/>
            <person name="Bader C.D."/>
            <person name="Loehr J."/>
            <person name="Walesch S."/>
            <person name="Walt C."/>
            <person name="Boldt J."/>
            <person name="Bunk B."/>
            <person name="Haeckl F.J.F.P.J."/>
            <person name="Gunesch A.P."/>
            <person name="Birkelbach J."/>
            <person name="Nuebel U."/>
            <person name="Pietschmann T."/>
            <person name="Bach T."/>
            <person name="Mueller R."/>
        </authorList>
    </citation>
    <scope>NUCLEOTIDE SEQUENCE [LARGE SCALE GENOMIC DNA]</scope>
    <source>
        <strain evidence="1 2">MSr12523</strain>
    </source>
</reference>
<dbReference type="EMBL" id="CP089982">
    <property type="protein sequence ID" value="WXA95152.1"/>
    <property type="molecule type" value="Genomic_DNA"/>
</dbReference>
<sequence>MTTVRITGISRGQILVRVGNRTLTIPGEGHLDVPGSPGWLIQAAAIGGWDPPHENDPLGTAEKKEILAAVLRELDAQGTHYTVEGEVR</sequence>